<proteinExistence type="predicted"/>
<protein>
    <recommendedName>
        <fullName evidence="3">Cation tolerance protein CutA</fullName>
    </recommendedName>
</protein>
<name>A0ABS7YR08_9VIBR</name>
<organism evidence="1 2">
    <name type="scientific">Vibrio tritonius</name>
    <dbReference type="NCBI Taxonomy" id="1435069"/>
    <lineage>
        <taxon>Bacteria</taxon>
        <taxon>Pseudomonadati</taxon>
        <taxon>Pseudomonadota</taxon>
        <taxon>Gammaproteobacteria</taxon>
        <taxon>Vibrionales</taxon>
        <taxon>Vibrionaceae</taxon>
        <taxon>Vibrio</taxon>
    </lineage>
</organism>
<dbReference type="EMBL" id="JAIWIU010000101">
    <property type="protein sequence ID" value="MCA2017301.1"/>
    <property type="molecule type" value="Genomic_DNA"/>
</dbReference>
<dbReference type="InterPro" id="IPR015867">
    <property type="entry name" value="N-reg_PII/ATP_PRibTrfase_C"/>
</dbReference>
<accession>A0ABS7YR08</accession>
<dbReference type="Proteomes" id="UP001199044">
    <property type="component" value="Unassembled WGS sequence"/>
</dbReference>
<dbReference type="PANTHER" id="PTHR41774:SF1">
    <property type="entry name" value="NGG1P INTERACTING FACTOR NIF3"/>
    <property type="match status" value="1"/>
</dbReference>
<reference evidence="2" key="1">
    <citation type="submission" date="2023-07" db="EMBL/GenBank/DDBJ databases">
        <title>Molecular identification of indigenous halophilic bacteria isolated from red sea cost, biodegradation of synthetic dyes and assessment of degraded metabolite toxicity.</title>
        <authorList>
            <person name="Chaieb K."/>
            <person name="Altayb H.N."/>
        </authorList>
    </citation>
    <scope>NUCLEOTIDE SEQUENCE [LARGE SCALE GENOMIC DNA]</scope>
    <source>
        <strain evidence="2">K20</strain>
    </source>
</reference>
<evidence type="ECO:0008006" key="3">
    <source>
        <dbReference type="Google" id="ProtNLM"/>
    </source>
</evidence>
<dbReference type="RefSeq" id="WP_068713801.1">
    <property type="nucleotide sequence ID" value="NZ_AP014635.1"/>
</dbReference>
<sequence>MYLLSIFCKPEQQELVLSTLHELGVDRIGQYDHCWAITTYEGSHRALEGANPVFGGKGEVERYPLLKIEINVERDQVKLTVKALKAVLGWEEPMVNIVKLTNDEFCFD</sequence>
<comment type="caution">
    <text evidence="1">The sequence shown here is derived from an EMBL/GenBank/DDBJ whole genome shotgun (WGS) entry which is preliminary data.</text>
</comment>
<gene>
    <name evidence="1" type="ORF">LDJ79_14350</name>
</gene>
<dbReference type="Gene3D" id="3.30.70.120">
    <property type="match status" value="1"/>
</dbReference>
<dbReference type="SUPFAM" id="SSF102705">
    <property type="entry name" value="NIF3 (NGG1p interacting factor 3)-like"/>
    <property type="match status" value="1"/>
</dbReference>
<dbReference type="InterPro" id="IPR036069">
    <property type="entry name" value="DUF34/NIF3_sf"/>
</dbReference>
<keyword evidence="2" id="KW-1185">Reference proteome</keyword>
<evidence type="ECO:0000313" key="2">
    <source>
        <dbReference type="Proteomes" id="UP001199044"/>
    </source>
</evidence>
<evidence type="ECO:0000313" key="1">
    <source>
        <dbReference type="EMBL" id="MCA2017301.1"/>
    </source>
</evidence>
<dbReference type="PANTHER" id="PTHR41774">
    <property type="match status" value="1"/>
</dbReference>